<reference evidence="6 7" key="1">
    <citation type="submission" date="2020-08" db="EMBL/GenBank/DDBJ databases">
        <title>The genome sequence of type strain Novosphingobium flavum NBRC 111647.</title>
        <authorList>
            <person name="Liu Y."/>
        </authorList>
    </citation>
    <scope>NUCLEOTIDE SEQUENCE [LARGE SCALE GENOMIC DNA]</scope>
    <source>
        <strain evidence="6 7">NBRC 111647</strain>
    </source>
</reference>
<comment type="caution">
    <text evidence="6">The sequence shown here is derived from an EMBL/GenBank/DDBJ whole genome shotgun (WGS) entry which is preliminary data.</text>
</comment>
<keyword evidence="3" id="KW-0813">Transport</keyword>
<dbReference type="GO" id="GO:0030313">
    <property type="term" value="C:cell envelope"/>
    <property type="evidence" value="ECO:0007669"/>
    <property type="project" value="UniProtKB-SubCell"/>
</dbReference>
<name>A0A7X1FQF1_9SPHN</name>
<dbReference type="PANTHER" id="PTHR30290:SF10">
    <property type="entry name" value="PERIPLASMIC OLIGOPEPTIDE-BINDING PROTEIN-RELATED"/>
    <property type="match status" value="1"/>
</dbReference>
<dbReference type="EMBL" id="JACLAW010000004">
    <property type="protein sequence ID" value="MBC2665071.1"/>
    <property type="molecule type" value="Genomic_DNA"/>
</dbReference>
<dbReference type="Pfam" id="PF00496">
    <property type="entry name" value="SBP_bac_5"/>
    <property type="match status" value="1"/>
</dbReference>
<protein>
    <submittedName>
        <fullName evidence="6">ABC transporter substrate-binding protein</fullName>
    </submittedName>
</protein>
<evidence type="ECO:0000259" key="5">
    <source>
        <dbReference type="Pfam" id="PF00496"/>
    </source>
</evidence>
<evidence type="ECO:0000256" key="1">
    <source>
        <dbReference type="ARBA" id="ARBA00004418"/>
    </source>
</evidence>
<dbReference type="InterPro" id="IPR000914">
    <property type="entry name" value="SBP_5_dom"/>
</dbReference>
<keyword evidence="4" id="KW-0732">Signal</keyword>
<organism evidence="6 7">
    <name type="scientific">Novosphingobium flavum</name>
    <dbReference type="NCBI Taxonomy" id="1778672"/>
    <lineage>
        <taxon>Bacteria</taxon>
        <taxon>Pseudomonadati</taxon>
        <taxon>Pseudomonadota</taxon>
        <taxon>Alphaproteobacteria</taxon>
        <taxon>Sphingomonadales</taxon>
        <taxon>Sphingomonadaceae</taxon>
        <taxon>Novosphingobium</taxon>
    </lineage>
</organism>
<dbReference type="RefSeq" id="WP_185663342.1">
    <property type="nucleotide sequence ID" value="NZ_JACLAW010000004.1"/>
</dbReference>
<evidence type="ECO:0000313" key="7">
    <source>
        <dbReference type="Proteomes" id="UP000566813"/>
    </source>
</evidence>
<keyword evidence="7" id="KW-1185">Reference proteome</keyword>
<dbReference type="InterPro" id="IPR039424">
    <property type="entry name" value="SBP_5"/>
</dbReference>
<sequence>MRSAFRSFGGCVLGAMLGVLGGCSDHSAPSLDVVVIGAPTAAFEDGVRLPPAAQLVRGATAEGLVALDAQGRVIPALADRWIVTDDGLSYIFRLRDGLWRDGGAITGDSARAALRQSLAALQGTALAQEFAAIDEVRAMAGRVVEIRLIRPAPDLLQLLAQPELGLLRGREGAGPMALSREGNIALLSPIAPERLGLPQPQDWAAGVRRIRLFSLPGADAVRRYAEGGTDLVLGGRFETFALAQSVASLSRRDLRLDPVQGLFGLVAVSANGPLGEAAVREALAMTVDRDALASEIGVGGWAATTRIVATGAPGDLGTIGERWTDLALDRRRTEAAARIKRWEAGHQKFPKLRLVLPEGPGGDVLFARLAADFAAIGVPLERAAAGSAGDLQLLDIVARYAHPEWYLAQLSCAARRGICSAAADARLGEALAETAVDKRAALLAEAEAELTSANVFIPLGEPVRWTLVRGTIPGFASNSAGFHPLPPLAERGE</sequence>
<evidence type="ECO:0000256" key="2">
    <source>
        <dbReference type="ARBA" id="ARBA00005695"/>
    </source>
</evidence>
<gene>
    <name evidence="6" type="ORF">H7F51_06045</name>
</gene>
<accession>A0A7X1FQF1</accession>
<evidence type="ECO:0000256" key="3">
    <source>
        <dbReference type="ARBA" id="ARBA00022448"/>
    </source>
</evidence>
<evidence type="ECO:0000256" key="4">
    <source>
        <dbReference type="ARBA" id="ARBA00022729"/>
    </source>
</evidence>
<dbReference type="PROSITE" id="PS51257">
    <property type="entry name" value="PROKAR_LIPOPROTEIN"/>
    <property type="match status" value="1"/>
</dbReference>
<dbReference type="PANTHER" id="PTHR30290">
    <property type="entry name" value="PERIPLASMIC BINDING COMPONENT OF ABC TRANSPORTER"/>
    <property type="match status" value="1"/>
</dbReference>
<comment type="subcellular location">
    <subcellularLocation>
        <location evidence="1">Periplasm</location>
    </subcellularLocation>
</comment>
<feature type="domain" description="Solute-binding protein family 5" evidence="5">
    <location>
        <begin position="73"/>
        <end position="163"/>
    </location>
</feature>
<dbReference type="SUPFAM" id="SSF53850">
    <property type="entry name" value="Periplasmic binding protein-like II"/>
    <property type="match status" value="1"/>
</dbReference>
<proteinExistence type="inferred from homology"/>
<evidence type="ECO:0000313" key="6">
    <source>
        <dbReference type="EMBL" id="MBC2665071.1"/>
    </source>
</evidence>
<dbReference type="GO" id="GO:1904680">
    <property type="term" value="F:peptide transmembrane transporter activity"/>
    <property type="evidence" value="ECO:0007669"/>
    <property type="project" value="TreeGrafter"/>
</dbReference>
<dbReference type="AlphaFoldDB" id="A0A7X1FQF1"/>
<dbReference type="Gene3D" id="3.10.105.10">
    <property type="entry name" value="Dipeptide-binding Protein, Domain 3"/>
    <property type="match status" value="1"/>
</dbReference>
<dbReference type="Gene3D" id="3.90.76.10">
    <property type="entry name" value="Dipeptide-binding Protein, Domain 1"/>
    <property type="match status" value="1"/>
</dbReference>
<comment type="similarity">
    <text evidence="2">Belongs to the bacterial solute-binding protein 5 family.</text>
</comment>
<dbReference type="Proteomes" id="UP000566813">
    <property type="component" value="Unassembled WGS sequence"/>
</dbReference>
<dbReference type="GO" id="GO:0015833">
    <property type="term" value="P:peptide transport"/>
    <property type="evidence" value="ECO:0007669"/>
    <property type="project" value="TreeGrafter"/>
</dbReference>
<dbReference type="Gene3D" id="3.40.190.10">
    <property type="entry name" value="Periplasmic binding protein-like II"/>
    <property type="match status" value="1"/>
</dbReference>